<keyword evidence="1 5" id="KW-0285">Flavoprotein</keyword>
<comment type="caution">
    <text evidence="7">The sequence shown here is derived from an EMBL/GenBank/DDBJ whole genome shotgun (WGS) entry which is preliminary data.</text>
</comment>
<evidence type="ECO:0000256" key="3">
    <source>
        <dbReference type="ARBA" id="ARBA00022857"/>
    </source>
</evidence>
<comment type="caution">
    <text evidence="5">Lacks conserved residue(s) required for the propagation of feature annotation.</text>
</comment>
<dbReference type="PRINTS" id="PR00469">
    <property type="entry name" value="PNDRDTASEII"/>
</dbReference>
<feature type="binding site" evidence="5">
    <location>
        <position position="342"/>
    </location>
    <ligand>
        <name>FAD</name>
        <dbReference type="ChEBI" id="CHEBI:57692"/>
    </ligand>
</feature>
<reference evidence="8" key="1">
    <citation type="journal article" date="2019" name="Int. J. Syst. Evol. Microbiol.">
        <title>The Global Catalogue of Microorganisms (GCM) 10K type strain sequencing project: providing services to taxonomists for standard genome sequencing and annotation.</title>
        <authorList>
            <consortium name="The Broad Institute Genomics Platform"/>
            <consortium name="The Broad Institute Genome Sequencing Center for Infectious Disease"/>
            <person name="Wu L."/>
            <person name="Ma J."/>
        </authorList>
    </citation>
    <scope>NUCLEOTIDE SEQUENCE [LARGE SCALE GENOMIC DNA]</scope>
    <source>
        <strain evidence="8">KCTC 42182</strain>
    </source>
</reference>
<keyword evidence="3 5" id="KW-0521">NADP</keyword>
<dbReference type="EC" id="1.18.1.2" evidence="5"/>
<keyword evidence="8" id="KW-1185">Reference proteome</keyword>
<evidence type="ECO:0000256" key="1">
    <source>
        <dbReference type="ARBA" id="ARBA00022630"/>
    </source>
</evidence>
<evidence type="ECO:0000259" key="6">
    <source>
        <dbReference type="Pfam" id="PF07992"/>
    </source>
</evidence>
<sequence length="356" mass="37290">MTHSTDVAIVGAGPVGLFAVFECGMLGFRSHVIDTLDAIGGQCSALYPEKPIYDIPGYPQISGGDLVERLEAQAAAVHPVYHLGQRVEKLERLAGGHADGRRFRLTTSKGTVIEAGAVIIAAGAGAFGPNRPPLDGITAYEGRPEGSGVQYLVRRTEAYRGKSVVIAGGGDSAVDWALALHGIASQIFFVHRRDQFRAATESVAKLRALQGPNTGTTGLEIVVPYQLAGLAGDNGMLSEVTVASLDGNRRRLPADALLAFFGLKTDLGPIAQWGVALEQHHLPVDPATCQTSEPGIFAIGDVASYRGKLKLILTGFAEAATTAHAIFPQLSGGKALHFEYSTTKGAPGSQKVDAQG</sequence>
<comment type="cofactor">
    <cofactor evidence="5">
        <name>FAD</name>
        <dbReference type="ChEBI" id="CHEBI:57692"/>
    </cofactor>
    <text evidence="5">Binds 1 FAD per subunit.</text>
</comment>
<keyword evidence="4 5" id="KW-0560">Oxidoreductase</keyword>
<dbReference type="RefSeq" id="WP_379721346.1">
    <property type="nucleotide sequence ID" value="NZ_JBHRYJ010000001.1"/>
</dbReference>
<dbReference type="InterPro" id="IPR036188">
    <property type="entry name" value="FAD/NAD-bd_sf"/>
</dbReference>
<name>A0ABV7VCQ0_9PROT</name>
<evidence type="ECO:0000256" key="4">
    <source>
        <dbReference type="ARBA" id="ARBA00023002"/>
    </source>
</evidence>
<dbReference type="HAMAP" id="MF_01685">
    <property type="entry name" value="FENR2"/>
    <property type="match status" value="1"/>
</dbReference>
<keyword evidence="2 5" id="KW-0274">FAD</keyword>
<feature type="binding site" evidence="5">
    <location>
        <position position="34"/>
    </location>
    <ligand>
        <name>FAD</name>
        <dbReference type="ChEBI" id="CHEBI:57692"/>
    </ligand>
</feature>
<feature type="binding site" evidence="5">
    <location>
        <position position="42"/>
    </location>
    <ligand>
        <name>FAD</name>
        <dbReference type="ChEBI" id="CHEBI:57692"/>
    </ligand>
</feature>
<dbReference type="InterPro" id="IPR023753">
    <property type="entry name" value="FAD/NAD-binding_dom"/>
</dbReference>
<evidence type="ECO:0000313" key="7">
    <source>
        <dbReference type="EMBL" id="MFC3674416.1"/>
    </source>
</evidence>
<feature type="binding site" evidence="5">
    <location>
        <position position="127"/>
    </location>
    <ligand>
        <name>FAD</name>
        <dbReference type="ChEBI" id="CHEBI:57692"/>
    </ligand>
</feature>
<feature type="binding site" evidence="5">
    <location>
        <position position="87"/>
    </location>
    <ligand>
        <name>FAD</name>
        <dbReference type="ChEBI" id="CHEBI:57692"/>
    </ligand>
</feature>
<dbReference type="PRINTS" id="PR00368">
    <property type="entry name" value="FADPNR"/>
</dbReference>
<dbReference type="InterPro" id="IPR022890">
    <property type="entry name" value="Fd--NADP_Rdtase_type_2"/>
</dbReference>
<dbReference type="SUPFAM" id="SSF51905">
    <property type="entry name" value="FAD/NAD(P)-binding domain"/>
    <property type="match status" value="1"/>
</dbReference>
<evidence type="ECO:0000256" key="5">
    <source>
        <dbReference type="HAMAP-Rule" id="MF_01685"/>
    </source>
</evidence>
<dbReference type="EMBL" id="JBHRYJ010000001">
    <property type="protein sequence ID" value="MFC3674416.1"/>
    <property type="molecule type" value="Genomic_DNA"/>
</dbReference>
<feature type="binding site" evidence="5">
    <location>
        <position position="301"/>
    </location>
    <ligand>
        <name>FAD</name>
        <dbReference type="ChEBI" id="CHEBI:57692"/>
    </ligand>
</feature>
<organism evidence="7 8">
    <name type="scientific">Ferrovibrio xuzhouensis</name>
    <dbReference type="NCBI Taxonomy" id="1576914"/>
    <lineage>
        <taxon>Bacteria</taxon>
        <taxon>Pseudomonadati</taxon>
        <taxon>Pseudomonadota</taxon>
        <taxon>Alphaproteobacteria</taxon>
        <taxon>Rhodospirillales</taxon>
        <taxon>Rhodospirillaceae</taxon>
        <taxon>Ferrovibrio</taxon>
    </lineage>
</organism>
<dbReference type="Gene3D" id="3.50.50.60">
    <property type="entry name" value="FAD/NAD(P)-binding domain"/>
    <property type="match status" value="3"/>
</dbReference>
<gene>
    <name evidence="7" type="ORF">ACFOOQ_02610</name>
</gene>
<dbReference type="Proteomes" id="UP001595711">
    <property type="component" value="Unassembled WGS sequence"/>
</dbReference>
<accession>A0ABV7VCQ0</accession>
<proteinExistence type="inferred from homology"/>
<comment type="subunit">
    <text evidence="5">Homodimer.</text>
</comment>
<protein>
    <recommendedName>
        <fullName evidence="5">Ferredoxin--NADP reductase</fullName>
        <shortName evidence="5">FNR</shortName>
        <shortName evidence="5">Fd-NADP(+) reductase</shortName>
        <ecNumber evidence="5">1.18.1.2</ecNumber>
    </recommendedName>
</protein>
<feature type="binding site" evidence="5">
    <location>
        <position position="47"/>
    </location>
    <ligand>
        <name>FAD</name>
        <dbReference type="ChEBI" id="CHEBI:57692"/>
    </ligand>
</feature>
<comment type="catalytic activity">
    <reaction evidence="5">
        <text>2 reduced [2Fe-2S]-[ferredoxin] + NADP(+) + H(+) = 2 oxidized [2Fe-2S]-[ferredoxin] + NADPH</text>
        <dbReference type="Rhea" id="RHEA:20125"/>
        <dbReference type="Rhea" id="RHEA-COMP:10000"/>
        <dbReference type="Rhea" id="RHEA-COMP:10001"/>
        <dbReference type="ChEBI" id="CHEBI:15378"/>
        <dbReference type="ChEBI" id="CHEBI:33737"/>
        <dbReference type="ChEBI" id="CHEBI:33738"/>
        <dbReference type="ChEBI" id="CHEBI:57783"/>
        <dbReference type="ChEBI" id="CHEBI:58349"/>
        <dbReference type="EC" id="1.18.1.2"/>
    </reaction>
</comment>
<evidence type="ECO:0000313" key="8">
    <source>
        <dbReference type="Proteomes" id="UP001595711"/>
    </source>
</evidence>
<dbReference type="Pfam" id="PF07992">
    <property type="entry name" value="Pyr_redox_2"/>
    <property type="match status" value="1"/>
</dbReference>
<comment type="similarity">
    <text evidence="5">Belongs to the ferredoxin--NADP reductase type 2 family.</text>
</comment>
<dbReference type="PANTHER" id="PTHR48105">
    <property type="entry name" value="THIOREDOXIN REDUCTASE 1-RELATED-RELATED"/>
    <property type="match status" value="1"/>
</dbReference>
<feature type="domain" description="FAD/NAD(P)-binding" evidence="6">
    <location>
        <begin position="6"/>
        <end position="316"/>
    </location>
</feature>
<dbReference type="InterPro" id="IPR050097">
    <property type="entry name" value="Ferredoxin-NADP_redctase_2"/>
</dbReference>
<evidence type="ECO:0000256" key="2">
    <source>
        <dbReference type="ARBA" id="ARBA00022827"/>
    </source>
</evidence>